<organism evidence="2 3">
    <name type="scientific">Lithocarpus litseifolius</name>
    <dbReference type="NCBI Taxonomy" id="425828"/>
    <lineage>
        <taxon>Eukaryota</taxon>
        <taxon>Viridiplantae</taxon>
        <taxon>Streptophyta</taxon>
        <taxon>Embryophyta</taxon>
        <taxon>Tracheophyta</taxon>
        <taxon>Spermatophyta</taxon>
        <taxon>Magnoliopsida</taxon>
        <taxon>eudicotyledons</taxon>
        <taxon>Gunneridae</taxon>
        <taxon>Pentapetalae</taxon>
        <taxon>rosids</taxon>
        <taxon>fabids</taxon>
        <taxon>Fagales</taxon>
        <taxon>Fagaceae</taxon>
        <taxon>Lithocarpus</taxon>
    </lineage>
</organism>
<protein>
    <submittedName>
        <fullName evidence="2">Uncharacterized protein</fullName>
    </submittedName>
</protein>
<accession>A0AAW2CNR6</accession>
<evidence type="ECO:0000256" key="1">
    <source>
        <dbReference type="SAM" id="Phobius"/>
    </source>
</evidence>
<reference evidence="2 3" key="1">
    <citation type="submission" date="2024-01" db="EMBL/GenBank/DDBJ databases">
        <title>A telomere-to-telomere, gap-free genome of sweet tea (Lithocarpus litseifolius).</title>
        <authorList>
            <person name="Zhou J."/>
        </authorList>
    </citation>
    <scope>NUCLEOTIDE SEQUENCE [LARGE SCALE GENOMIC DNA]</scope>
    <source>
        <strain evidence="2">Zhou-2022a</strain>
        <tissue evidence="2">Leaf</tissue>
    </source>
</reference>
<keyword evidence="3" id="KW-1185">Reference proteome</keyword>
<sequence>MATITGYTDVAVAVVVASKHPNPPAKTVDTQSVLKRQSCLLKGFLEDKWGLFEVVYLSWVIEFLYWVFVSDFVWILGS</sequence>
<feature type="transmembrane region" description="Helical" evidence="1">
    <location>
        <begin position="54"/>
        <end position="76"/>
    </location>
</feature>
<dbReference type="EMBL" id="JAZDWU010000006">
    <property type="protein sequence ID" value="KAK9998680.1"/>
    <property type="molecule type" value="Genomic_DNA"/>
</dbReference>
<dbReference type="Proteomes" id="UP001459277">
    <property type="component" value="Unassembled WGS sequence"/>
</dbReference>
<evidence type="ECO:0000313" key="2">
    <source>
        <dbReference type="EMBL" id="KAK9998680.1"/>
    </source>
</evidence>
<proteinExistence type="predicted"/>
<dbReference type="AlphaFoldDB" id="A0AAW2CNR6"/>
<evidence type="ECO:0000313" key="3">
    <source>
        <dbReference type="Proteomes" id="UP001459277"/>
    </source>
</evidence>
<comment type="caution">
    <text evidence="2">The sequence shown here is derived from an EMBL/GenBank/DDBJ whole genome shotgun (WGS) entry which is preliminary data.</text>
</comment>
<gene>
    <name evidence="2" type="ORF">SO802_018283</name>
</gene>
<keyword evidence="1" id="KW-0472">Membrane</keyword>
<keyword evidence="1" id="KW-1133">Transmembrane helix</keyword>
<keyword evidence="1" id="KW-0812">Transmembrane</keyword>
<name>A0AAW2CNR6_9ROSI</name>